<name>A0A3R7CDF9_CLOSI</name>
<comment type="caution">
    <text evidence="1">The sequence shown here is derived from an EMBL/GenBank/DDBJ whole genome shotgun (WGS) entry which is preliminary data.</text>
</comment>
<proteinExistence type="predicted"/>
<dbReference type="InParanoid" id="A0A3R7CDF9"/>
<evidence type="ECO:0000313" key="1">
    <source>
        <dbReference type="EMBL" id="KAG5453192.1"/>
    </source>
</evidence>
<reference evidence="1 2" key="1">
    <citation type="journal article" date="2018" name="Biotechnol. Adv.">
        <title>Improved genomic resources and new bioinformatic workflow for the carcinogenic parasite Clonorchis sinensis: Biotechnological implications.</title>
        <authorList>
            <person name="Wang D."/>
            <person name="Korhonen P.K."/>
            <person name="Gasser R.B."/>
            <person name="Young N.D."/>
        </authorList>
    </citation>
    <scope>NUCLEOTIDE SEQUENCE [LARGE SCALE GENOMIC DNA]</scope>
    <source>
        <strain evidence="1">Cs-k2</strain>
    </source>
</reference>
<sequence>MKNAAANGTESTYWAAASGPQTAIVVPIHSSAYQFGFHRRLIWKPAKSLLYDVLLQLIVLHQAASGFIWYDIRDIATDCSDVRSQLVDDPAASELREKRIRVRMDRQPEDV</sequence>
<protein>
    <submittedName>
        <fullName evidence="1">Uncharacterized protein</fullName>
    </submittedName>
</protein>
<evidence type="ECO:0000313" key="2">
    <source>
        <dbReference type="Proteomes" id="UP000286415"/>
    </source>
</evidence>
<reference evidence="1 2" key="2">
    <citation type="journal article" date="2021" name="Genomics">
        <title>High-quality reference genome for Clonorchis sinensis.</title>
        <authorList>
            <person name="Young N.D."/>
            <person name="Stroehlein A.J."/>
            <person name="Kinkar L."/>
            <person name="Wang T."/>
            <person name="Sohn W.M."/>
            <person name="Chang B.C.H."/>
            <person name="Kaur P."/>
            <person name="Weisz D."/>
            <person name="Dudchenko O."/>
            <person name="Aiden E.L."/>
            <person name="Korhonen P.K."/>
            <person name="Gasser R.B."/>
        </authorList>
    </citation>
    <scope>NUCLEOTIDE SEQUENCE [LARGE SCALE GENOMIC DNA]</scope>
    <source>
        <strain evidence="1">Cs-k2</strain>
    </source>
</reference>
<dbReference type="Proteomes" id="UP000286415">
    <property type="component" value="Unassembled WGS sequence"/>
</dbReference>
<dbReference type="EMBL" id="NIRI02000013">
    <property type="protein sequence ID" value="KAG5453192.1"/>
    <property type="molecule type" value="Genomic_DNA"/>
</dbReference>
<gene>
    <name evidence="1" type="ORF">CSKR_112754</name>
</gene>
<keyword evidence="2" id="KW-1185">Reference proteome</keyword>
<organism evidence="1 2">
    <name type="scientific">Clonorchis sinensis</name>
    <name type="common">Chinese liver fluke</name>
    <dbReference type="NCBI Taxonomy" id="79923"/>
    <lineage>
        <taxon>Eukaryota</taxon>
        <taxon>Metazoa</taxon>
        <taxon>Spiralia</taxon>
        <taxon>Lophotrochozoa</taxon>
        <taxon>Platyhelminthes</taxon>
        <taxon>Trematoda</taxon>
        <taxon>Digenea</taxon>
        <taxon>Opisthorchiida</taxon>
        <taxon>Opisthorchiata</taxon>
        <taxon>Opisthorchiidae</taxon>
        <taxon>Clonorchis</taxon>
    </lineage>
</organism>
<dbReference type="AlphaFoldDB" id="A0A3R7CDF9"/>
<accession>A0A3R7CDF9</accession>